<dbReference type="KEGG" id="ggr:HKW67_06705"/>
<accession>A0A6M4IJF5</accession>
<evidence type="ECO:0000313" key="2">
    <source>
        <dbReference type="EMBL" id="QJR35214.1"/>
    </source>
</evidence>
<dbReference type="AlphaFoldDB" id="A0A6M4IJF5"/>
<protein>
    <recommendedName>
        <fullName evidence="4">Lipoprotein</fullName>
    </recommendedName>
</protein>
<feature type="signal peptide" evidence="1">
    <location>
        <begin position="1"/>
        <end position="22"/>
    </location>
</feature>
<evidence type="ECO:0008006" key="4">
    <source>
        <dbReference type="Google" id="ProtNLM"/>
    </source>
</evidence>
<feature type="chain" id="PRO_5027018493" description="Lipoprotein" evidence="1">
    <location>
        <begin position="23"/>
        <end position="228"/>
    </location>
</feature>
<reference evidence="2 3" key="1">
    <citation type="submission" date="2020-05" db="EMBL/GenBank/DDBJ databases">
        <title>Complete genome sequence of Gemmatimonas greenlandica TET16.</title>
        <authorList>
            <person name="Zeng Y."/>
        </authorList>
    </citation>
    <scope>NUCLEOTIDE SEQUENCE [LARGE SCALE GENOMIC DNA]</scope>
    <source>
        <strain evidence="2 3">TET16</strain>
    </source>
</reference>
<keyword evidence="1" id="KW-0732">Signal</keyword>
<dbReference type="Proteomes" id="UP000500938">
    <property type="component" value="Chromosome"/>
</dbReference>
<organism evidence="2 3">
    <name type="scientific">Gemmatimonas groenlandica</name>
    <dbReference type="NCBI Taxonomy" id="2732249"/>
    <lineage>
        <taxon>Bacteria</taxon>
        <taxon>Pseudomonadati</taxon>
        <taxon>Gemmatimonadota</taxon>
        <taxon>Gemmatimonadia</taxon>
        <taxon>Gemmatimonadales</taxon>
        <taxon>Gemmatimonadaceae</taxon>
        <taxon>Gemmatimonas</taxon>
    </lineage>
</organism>
<keyword evidence="3" id="KW-1185">Reference proteome</keyword>
<proteinExistence type="predicted"/>
<dbReference type="EMBL" id="CP053085">
    <property type="protein sequence ID" value="QJR35214.1"/>
    <property type="molecule type" value="Genomic_DNA"/>
</dbReference>
<dbReference type="RefSeq" id="WP_171224643.1">
    <property type="nucleotide sequence ID" value="NZ_CP053085.1"/>
</dbReference>
<evidence type="ECO:0000313" key="3">
    <source>
        <dbReference type="Proteomes" id="UP000500938"/>
    </source>
</evidence>
<name>A0A6M4IJF5_9BACT</name>
<sequence length="228" mass="24901">MNMRRKLISTAVLGLIVGQLSGCSNGDTSTKNDENSAQPVKQAATEVPVRDGPFGLSMGMSEQAAKAATSGWSMIEQGFFTVEKVPRTHDAFVSYTLMFGSAGLCKIIAVGRNIESDAHGTVLMGSFKSLEDGVSEKYGKPSEEHNVLQTGSIWNDPQDFMMALLKKERLFVTLWEKKADSMNIGHVKTIALQAHALDRSTAWLRVGYEFENFDACSKEVTKARNSAL</sequence>
<evidence type="ECO:0000256" key="1">
    <source>
        <dbReference type="SAM" id="SignalP"/>
    </source>
</evidence>
<gene>
    <name evidence="2" type="ORF">HKW67_06705</name>
</gene>